<dbReference type="KEGG" id="aplc:110974544"/>
<dbReference type="GeneID" id="110974544"/>
<dbReference type="GO" id="GO:0005654">
    <property type="term" value="C:nucleoplasm"/>
    <property type="evidence" value="ECO:0007669"/>
    <property type="project" value="TreeGrafter"/>
</dbReference>
<reference evidence="3" key="1">
    <citation type="submission" date="2025-08" db="UniProtKB">
        <authorList>
            <consortium name="RefSeq"/>
        </authorList>
    </citation>
    <scope>IDENTIFICATION</scope>
</reference>
<feature type="region of interest" description="Disordered" evidence="1">
    <location>
        <begin position="250"/>
        <end position="273"/>
    </location>
</feature>
<dbReference type="AlphaFoldDB" id="A0A8B7XPJ1"/>
<keyword evidence="2" id="KW-1185">Reference proteome</keyword>
<dbReference type="Proteomes" id="UP000694845">
    <property type="component" value="Unplaced"/>
</dbReference>
<evidence type="ECO:0000256" key="1">
    <source>
        <dbReference type="SAM" id="MobiDB-lite"/>
    </source>
</evidence>
<dbReference type="GO" id="GO:0043240">
    <property type="term" value="C:Fanconi anaemia nuclear complex"/>
    <property type="evidence" value="ECO:0007669"/>
    <property type="project" value="InterPro"/>
</dbReference>
<evidence type="ECO:0000313" key="3">
    <source>
        <dbReference type="RefSeq" id="XP_022081966.1"/>
    </source>
</evidence>
<dbReference type="PANTHER" id="PTHR14890">
    <property type="entry name" value="FANCONI ANEMIA CORE COMPLEX-ASSOCIATED PROTEIN 100"/>
    <property type="match status" value="1"/>
</dbReference>
<dbReference type="RefSeq" id="XP_022081966.1">
    <property type="nucleotide sequence ID" value="XM_022226274.1"/>
</dbReference>
<evidence type="ECO:0000313" key="2">
    <source>
        <dbReference type="Proteomes" id="UP000694845"/>
    </source>
</evidence>
<dbReference type="InterPro" id="IPR029251">
    <property type="entry name" value="Faap100"/>
</dbReference>
<feature type="region of interest" description="Disordered" evidence="1">
    <location>
        <begin position="108"/>
        <end position="137"/>
    </location>
</feature>
<dbReference type="GO" id="GO:0036297">
    <property type="term" value="P:interstrand cross-link repair"/>
    <property type="evidence" value="ECO:0007669"/>
    <property type="project" value="InterPro"/>
</dbReference>
<dbReference type="OMA" id="RVHHAVI"/>
<feature type="region of interest" description="Disordered" evidence="1">
    <location>
        <begin position="794"/>
        <end position="815"/>
    </location>
</feature>
<feature type="compositionally biased region" description="Basic residues" evidence="1">
    <location>
        <begin position="111"/>
        <end position="124"/>
    </location>
</feature>
<feature type="compositionally biased region" description="Basic and acidic residues" evidence="1">
    <location>
        <begin position="125"/>
        <end position="137"/>
    </location>
</feature>
<accession>A0A8B7XPJ1</accession>
<gene>
    <name evidence="3" type="primary">LOC110974544</name>
</gene>
<name>A0A8B7XPJ1_ACAPL</name>
<dbReference type="PANTHER" id="PTHR14890:SF1">
    <property type="entry name" value="FANCONI ANEMIA CORE COMPLEX-ASSOCIATED PROTEIN 100"/>
    <property type="match status" value="1"/>
</dbReference>
<dbReference type="Pfam" id="PF15146">
    <property type="entry name" value="FANCAA"/>
    <property type="match status" value="1"/>
</dbReference>
<sequence length="1000" mass="110909">MAASLFSECEEKPKSKIAVTVDDICPGLDGSICISGEGKRHQICAIQNGTKFVYIYENATRKGILQLPDQCHCTCMCLSKDTAGDEHLMCGMQNGQIIHYNLQAFKDDTKSKKKRKKKDKHRSKNKPETVTLHHQESQEDIFGNLLEPTDAKPSSSHGPPPIIAEEDGLSENVVILGDSHILLNEPSVQDLILVKGCLVTCAKCAAGWTKSVYCQKVRGQPEMGNTTSEHTVGKRELEFERSASFRTFLPENKTRSSSHHGDRSVDQSGASPCLREPIGSEAEHWSKKPQLFCVVSLSMCKNEDVTKDTCRGRTLVLEDSLYNQLFGSDFNFLDTPIILISLPDGHIYYSPLKTHGITQVGNSKQGRIGSDWSSLNTGLFFALDEPAATIHGYNTKFLLEADRENLNAKTTQHGCDCVCIVGQHGRVIQITENITSNQRETLKFTENHVKGPVQTVCRTRTPQTLLYSTGKEMYSLSFSEASKKDASTAARRSNVSSSYVLGIGKIRAMVVLGRASKDSSCSNPVMALTEGGRVLKLHPSTDRSRDNRGSPITASAAGKRMQELLQAINNISERSGDLAKLSQAQDRVLREMSQACHVASLLLSNHNCAQNSTIFGMEIHCTFKNDGPLCSLELLCQLTNHNKWSLSHGWSLAVFLNAESDWTNLELDLRHHVTKIVPLVNFQPNQTIDFIYPLENRKTSLLLPLDVQCFLYFSPEECLSSILPEQTNLETETPIKMDEGGILLPLTGPTVIDLITVLRPQFSQQNAAQHTRQYQTAWNRGFDWLASALETAASNRPSANGTGYTNSEKTGDSTSASTCVTINADVTAMILQHKKNECSQEEQILRWLLEDNRLVAPSTNPLFLLTPDARVVTFQVKVQPARREGTGAMKDACKESGRREEAVEIMITAPDYPVLTHLQLAMNRRIKTLVQRAGRAGGITTSQDTLQKELRKVEALHRKVVSLQDNMILHSCCDNQCNHSPDSTAILELHQRMRSQLTFL</sequence>
<proteinExistence type="predicted"/>
<organism evidence="2 3">
    <name type="scientific">Acanthaster planci</name>
    <name type="common">Crown-of-thorns starfish</name>
    <dbReference type="NCBI Taxonomy" id="133434"/>
    <lineage>
        <taxon>Eukaryota</taxon>
        <taxon>Metazoa</taxon>
        <taxon>Echinodermata</taxon>
        <taxon>Eleutherozoa</taxon>
        <taxon>Asterozoa</taxon>
        <taxon>Asteroidea</taxon>
        <taxon>Valvatacea</taxon>
        <taxon>Valvatida</taxon>
        <taxon>Acanthasteridae</taxon>
        <taxon>Acanthaster</taxon>
    </lineage>
</organism>
<protein>
    <submittedName>
        <fullName evidence="3">Fanconi anemia core complex-associated protein 100-like</fullName>
    </submittedName>
</protein>
<dbReference type="OrthoDB" id="6495021at2759"/>